<feature type="compositionally biased region" description="Basic and acidic residues" evidence="1">
    <location>
        <begin position="61"/>
        <end position="76"/>
    </location>
</feature>
<feature type="compositionally biased region" description="Basic residues" evidence="1">
    <location>
        <begin position="77"/>
        <end position="86"/>
    </location>
</feature>
<feature type="region of interest" description="Disordered" evidence="1">
    <location>
        <begin position="33"/>
        <end position="126"/>
    </location>
</feature>
<feature type="compositionally biased region" description="Gly residues" evidence="1">
    <location>
        <begin position="97"/>
        <end position="115"/>
    </location>
</feature>
<dbReference type="KEGG" id="ehx:EMIHUDRAFT_449624"/>
<reference evidence="2" key="2">
    <citation type="submission" date="2024-10" db="UniProtKB">
        <authorList>
            <consortium name="EnsemblProtists"/>
        </authorList>
    </citation>
    <scope>IDENTIFICATION</scope>
</reference>
<dbReference type="PaxDb" id="2903-EOD30996"/>
<dbReference type="EnsemblProtists" id="EOD30996">
    <property type="protein sequence ID" value="EOD30996"/>
    <property type="gene ID" value="EMIHUDRAFT_449624"/>
</dbReference>
<keyword evidence="3" id="KW-1185">Reference proteome</keyword>
<proteinExistence type="predicted"/>
<dbReference type="HOGENOM" id="CLU_1535328_0_0_1"/>
<sequence>MRWRRRPRLARDRRLAPLGSATIRGRCTALASGAATRALSPLPPPTTARADGRPAPASTPRRHEPRLMAAPRESRRAARSPVRRRGPGAGLRSRGGRPWGEEGGGARRGPPSGGRGRGRGVPVPCTEAGRRGVVRRGRCAVRPGPGARLPAPRGPSRFVSGVLALFAVGVRVSQLKRRIRFA</sequence>
<evidence type="ECO:0000256" key="1">
    <source>
        <dbReference type="SAM" id="MobiDB-lite"/>
    </source>
</evidence>
<accession>A0A0D3K5G1</accession>
<evidence type="ECO:0000313" key="3">
    <source>
        <dbReference type="Proteomes" id="UP000013827"/>
    </source>
</evidence>
<dbReference type="GeneID" id="17276269"/>
<dbReference type="AlphaFoldDB" id="A0A0D3K5G1"/>
<protein>
    <submittedName>
        <fullName evidence="2">Uncharacterized protein</fullName>
    </submittedName>
</protein>
<evidence type="ECO:0000313" key="2">
    <source>
        <dbReference type="EnsemblProtists" id="EOD30996"/>
    </source>
</evidence>
<dbReference type="RefSeq" id="XP_005783425.1">
    <property type="nucleotide sequence ID" value="XM_005783368.1"/>
</dbReference>
<dbReference type="Proteomes" id="UP000013827">
    <property type="component" value="Unassembled WGS sequence"/>
</dbReference>
<organism evidence="2 3">
    <name type="scientific">Emiliania huxleyi (strain CCMP1516)</name>
    <dbReference type="NCBI Taxonomy" id="280463"/>
    <lineage>
        <taxon>Eukaryota</taxon>
        <taxon>Haptista</taxon>
        <taxon>Haptophyta</taxon>
        <taxon>Prymnesiophyceae</taxon>
        <taxon>Isochrysidales</taxon>
        <taxon>Noelaerhabdaceae</taxon>
        <taxon>Emiliania</taxon>
    </lineage>
</organism>
<reference evidence="3" key="1">
    <citation type="journal article" date="2013" name="Nature">
        <title>Pan genome of the phytoplankton Emiliania underpins its global distribution.</title>
        <authorList>
            <person name="Read B.A."/>
            <person name="Kegel J."/>
            <person name="Klute M.J."/>
            <person name="Kuo A."/>
            <person name="Lefebvre S.C."/>
            <person name="Maumus F."/>
            <person name="Mayer C."/>
            <person name="Miller J."/>
            <person name="Monier A."/>
            <person name="Salamov A."/>
            <person name="Young J."/>
            <person name="Aguilar M."/>
            <person name="Claverie J.M."/>
            <person name="Frickenhaus S."/>
            <person name="Gonzalez K."/>
            <person name="Herman E.K."/>
            <person name="Lin Y.C."/>
            <person name="Napier J."/>
            <person name="Ogata H."/>
            <person name="Sarno A.F."/>
            <person name="Shmutz J."/>
            <person name="Schroeder D."/>
            <person name="de Vargas C."/>
            <person name="Verret F."/>
            <person name="von Dassow P."/>
            <person name="Valentin K."/>
            <person name="Van de Peer Y."/>
            <person name="Wheeler G."/>
            <person name="Dacks J.B."/>
            <person name="Delwiche C.F."/>
            <person name="Dyhrman S.T."/>
            <person name="Glockner G."/>
            <person name="John U."/>
            <person name="Richards T."/>
            <person name="Worden A.Z."/>
            <person name="Zhang X."/>
            <person name="Grigoriev I.V."/>
            <person name="Allen A.E."/>
            <person name="Bidle K."/>
            <person name="Borodovsky M."/>
            <person name="Bowler C."/>
            <person name="Brownlee C."/>
            <person name="Cock J.M."/>
            <person name="Elias M."/>
            <person name="Gladyshev V.N."/>
            <person name="Groth M."/>
            <person name="Guda C."/>
            <person name="Hadaegh A."/>
            <person name="Iglesias-Rodriguez M.D."/>
            <person name="Jenkins J."/>
            <person name="Jones B.M."/>
            <person name="Lawson T."/>
            <person name="Leese F."/>
            <person name="Lindquist E."/>
            <person name="Lobanov A."/>
            <person name="Lomsadze A."/>
            <person name="Malik S.B."/>
            <person name="Marsh M.E."/>
            <person name="Mackinder L."/>
            <person name="Mock T."/>
            <person name="Mueller-Roeber B."/>
            <person name="Pagarete A."/>
            <person name="Parker M."/>
            <person name="Probert I."/>
            <person name="Quesneville H."/>
            <person name="Raines C."/>
            <person name="Rensing S.A."/>
            <person name="Riano-Pachon D.M."/>
            <person name="Richier S."/>
            <person name="Rokitta S."/>
            <person name="Shiraiwa Y."/>
            <person name="Soanes D.M."/>
            <person name="van der Giezen M."/>
            <person name="Wahlund T.M."/>
            <person name="Williams B."/>
            <person name="Wilson W."/>
            <person name="Wolfe G."/>
            <person name="Wurch L.L."/>
        </authorList>
    </citation>
    <scope>NUCLEOTIDE SEQUENCE</scope>
</reference>
<name>A0A0D3K5G1_EMIH1</name>